<protein>
    <submittedName>
        <fullName evidence="2">Uncharacterized protein</fullName>
    </submittedName>
</protein>
<dbReference type="OrthoDB" id="266334at2759"/>
<feature type="compositionally biased region" description="Polar residues" evidence="1">
    <location>
        <begin position="107"/>
        <end position="128"/>
    </location>
</feature>
<accession>A0A3S4ZM03</accession>
<proteinExistence type="predicted"/>
<evidence type="ECO:0000313" key="2">
    <source>
        <dbReference type="EMBL" id="VEL06657.1"/>
    </source>
</evidence>
<feature type="region of interest" description="Disordered" evidence="1">
    <location>
        <begin position="76"/>
        <end position="152"/>
    </location>
</feature>
<feature type="compositionally biased region" description="Low complexity" evidence="1">
    <location>
        <begin position="93"/>
        <end position="106"/>
    </location>
</feature>
<evidence type="ECO:0000313" key="3">
    <source>
        <dbReference type="Proteomes" id="UP000784294"/>
    </source>
</evidence>
<evidence type="ECO:0000256" key="1">
    <source>
        <dbReference type="SAM" id="MobiDB-lite"/>
    </source>
</evidence>
<gene>
    <name evidence="2" type="ORF">PXEA_LOCUS97</name>
</gene>
<sequence length="196" mass="21032">MSLRQGLYQKPACTTDATNAFDSPACKLCNGRVCSRLGHLITHLWLLMLASQPAPVNLLLRNNILRIDPSAECKVTPSSNYSATRRQSIPNYPSSTHFSSSTPSTPMITNPTLDSQPSESSLTFTKQMPSRVDPGSIDKKPAVSSTGAPVAGATTAPKESIVIVPATIGGSRKETAYMRLSNRVRLIEANVSVSMQ</sequence>
<dbReference type="Proteomes" id="UP000784294">
    <property type="component" value="Unassembled WGS sequence"/>
</dbReference>
<name>A0A3S4ZM03_9PLAT</name>
<reference evidence="2" key="1">
    <citation type="submission" date="2018-11" db="EMBL/GenBank/DDBJ databases">
        <authorList>
            <consortium name="Pathogen Informatics"/>
        </authorList>
    </citation>
    <scope>NUCLEOTIDE SEQUENCE</scope>
</reference>
<keyword evidence="3" id="KW-1185">Reference proteome</keyword>
<comment type="caution">
    <text evidence="2">The sequence shown here is derived from an EMBL/GenBank/DDBJ whole genome shotgun (WGS) entry which is preliminary data.</text>
</comment>
<organism evidence="2 3">
    <name type="scientific">Protopolystoma xenopodis</name>
    <dbReference type="NCBI Taxonomy" id="117903"/>
    <lineage>
        <taxon>Eukaryota</taxon>
        <taxon>Metazoa</taxon>
        <taxon>Spiralia</taxon>
        <taxon>Lophotrochozoa</taxon>
        <taxon>Platyhelminthes</taxon>
        <taxon>Monogenea</taxon>
        <taxon>Polyopisthocotylea</taxon>
        <taxon>Polystomatidea</taxon>
        <taxon>Polystomatidae</taxon>
        <taxon>Protopolystoma</taxon>
    </lineage>
</organism>
<dbReference type="EMBL" id="CAAALY010000188">
    <property type="protein sequence ID" value="VEL06657.1"/>
    <property type="molecule type" value="Genomic_DNA"/>
</dbReference>
<dbReference type="AlphaFoldDB" id="A0A3S4ZM03"/>
<feature type="compositionally biased region" description="Polar residues" evidence="1">
    <location>
        <begin position="76"/>
        <end position="92"/>
    </location>
</feature>